<feature type="compositionally biased region" description="Low complexity" evidence="1">
    <location>
        <begin position="44"/>
        <end position="56"/>
    </location>
</feature>
<evidence type="ECO:0000313" key="2">
    <source>
        <dbReference type="EMBL" id="CAJ1972199.1"/>
    </source>
</evidence>
<keyword evidence="3" id="KW-1185">Reference proteome</keyword>
<feature type="region of interest" description="Disordered" evidence="1">
    <location>
        <begin position="44"/>
        <end position="65"/>
    </location>
</feature>
<sequence length="65" mass="7013">MEYYPSMSPVRVQLRNSVPAKLSQSSLSLAAKQAKALRSLSMTNTANTNANHTTINESVNHPSPA</sequence>
<gene>
    <name evidence="2" type="ORF">AYBTSS11_LOCUS24248</name>
</gene>
<proteinExistence type="predicted"/>
<dbReference type="Gramene" id="rna-AYBTSS11_LOCUS24248">
    <property type="protein sequence ID" value="CAJ1972199.1"/>
    <property type="gene ID" value="gene-AYBTSS11_LOCUS24248"/>
</dbReference>
<reference evidence="2" key="1">
    <citation type="submission" date="2023-10" db="EMBL/GenBank/DDBJ databases">
        <authorList>
            <person name="Domelevo Entfellner J.-B."/>
        </authorList>
    </citation>
    <scope>NUCLEOTIDE SEQUENCE</scope>
</reference>
<name>A0AA86SWG1_9FABA</name>
<dbReference type="EMBL" id="OY731405">
    <property type="protein sequence ID" value="CAJ1972199.1"/>
    <property type="molecule type" value="Genomic_DNA"/>
</dbReference>
<dbReference type="AlphaFoldDB" id="A0AA86SWG1"/>
<evidence type="ECO:0000313" key="3">
    <source>
        <dbReference type="Proteomes" id="UP001189624"/>
    </source>
</evidence>
<dbReference type="Proteomes" id="UP001189624">
    <property type="component" value="Chromosome 8"/>
</dbReference>
<accession>A0AA86SWG1</accession>
<protein>
    <submittedName>
        <fullName evidence="2">Uncharacterized protein</fullName>
    </submittedName>
</protein>
<organism evidence="2 3">
    <name type="scientific">Sphenostylis stenocarpa</name>
    <dbReference type="NCBI Taxonomy" id="92480"/>
    <lineage>
        <taxon>Eukaryota</taxon>
        <taxon>Viridiplantae</taxon>
        <taxon>Streptophyta</taxon>
        <taxon>Embryophyta</taxon>
        <taxon>Tracheophyta</taxon>
        <taxon>Spermatophyta</taxon>
        <taxon>Magnoliopsida</taxon>
        <taxon>eudicotyledons</taxon>
        <taxon>Gunneridae</taxon>
        <taxon>Pentapetalae</taxon>
        <taxon>rosids</taxon>
        <taxon>fabids</taxon>
        <taxon>Fabales</taxon>
        <taxon>Fabaceae</taxon>
        <taxon>Papilionoideae</taxon>
        <taxon>50 kb inversion clade</taxon>
        <taxon>NPAAA clade</taxon>
        <taxon>indigoferoid/millettioid clade</taxon>
        <taxon>Phaseoleae</taxon>
        <taxon>Sphenostylis</taxon>
    </lineage>
</organism>
<evidence type="ECO:0000256" key="1">
    <source>
        <dbReference type="SAM" id="MobiDB-lite"/>
    </source>
</evidence>